<comment type="caution">
    <text evidence="6">The sequence shown here is derived from an EMBL/GenBank/DDBJ whole genome shotgun (WGS) entry which is preliminary data.</text>
</comment>
<keyword evidence="3" id="KW-1277">Toxin-antitoxin system</keyword>
<sequence length="132" mass="15343">MPSKPKDDIGKVVVAKFPYFDMKTKSKKFKGRPSLVIGCESERFPCDFIVLPVSKIQDVSKRHPKYDFQLYEAECHILHLKHIPSFVRCHKITTVHNKEVKSNVLGDLKLNLPMAYENIESRFKDFSKNLFS</sequence>
<evidence type="ECO:0000313" key="7">
    <source>
        <dbReference type="Proteomes" id="UP000242752"/>
    </source>
</evidence>
<evidence type="ECO:0000256" key="3">
    <source>
        <dbReference type="ARBA" id="ARBA00022649"/>
    </source>
</evidence>
<dbReference type="Pfam" id="PF02452">
    <property type="entry name" value="PemK_toxin"/>
    <property type="match status" value="1"/>
</dbReference>
<reference evidence="6 7" key="1">
    <citation type="submission" date="2017-08" db="EMBL/GenBank/DDBJ databases">
        <title>Draft genome sequences of 64 type strains of genus Staph aureus.</title>
        <authorList>
            <person name="Cole K."/>
            <person name="Golubchik T."/>
            <person name="Russell J."/>
            <person name="Foster D."/>
            <person name="Llewelyn M."/>
            <person name="Wilson D."/>
            <person name="Crook D."/>
            <person name="Paul J."/>
        </authorList>
    </citation>
    <scope>NUCLEOTIDE SEQUENCE [LARGE SCALE GENOMIC DNA]</scope>
    <source>
        <strain evidence="6 7">DSM 21968</strain>
    </source>
</reference>
<gene>
    <name evidence="6" type="ORF">CD122_11495</name>
</gene>
<dbReference type="InterPro" id="IPR003477">
    <property type="entry name" value="PemK-like"/>
</dbReference>
<comment type="similarity">
    <text evidence="1">Belongs to the PemK/MazF family.</text>
</comment>
<dbReference type="RefSeq" id="WP_103359038.1">
    <property type="nucleotide sequence ID" value="NZ_CP113107.1"/>
</dbReference>
<evidence type="ECO:0000256" key="1">
    <source>
        <dbReference type="ARBA" id="ARBA00007521"/>
    </source>
</evidence>
<keyword evidence="7" id="KW-1185">Reference proteome</keyword>
<proteinExistence type="inferred from homology"/>
<dbReference type="GO" id="GO:0003677">
    <property type="term" value="F:DNA binding"/>
    <property type="evidence" value="ECO:0007669"/>
    <property type="project" value="InterPro"/>
</dbReference>
<organism evidence="6 7">
    <name type="scientific">Staphylococcus rostri</name>
    <dbReference type="NCBI Taxonomy" id="522262"/>
    <lineage>
        <taxon>Bacteria</taxon>
        <taxon>Bacillati</taxon>
        <taxon>Bacillota</taxon>
        <taxon>Bacilli</taxon>
        <taxon>Bacillales</taxon>
        <taxon>Staphylococcaceae</taxon>
        <taxon>Staphylococcus</taxon>
    </lineage>
</organism>
<evidence type="ECO:0000313" key="6">
    <source>
        <dbReference type="EMBL" id="PNZ24217.1"/>
    </source>
</evidence>
<accession>A0A2K3YF48</accession>
<dbReference type="InterPro" id="IPR011067">
    <property type="entry name" value="Plasmid_toxin/cell-grow_inhib"/>
</dbReference>
<dbReference type="EMBL" id="PPRF01000144">
    <property type="protein sequence ID" value="PNZ24217.1"/>
    <property type="molecule type" value="Genomic_DNA"/>
</dbReference>
<protein>
    <recommendedName>
        <fullName evidence="2">Endoribonuclease MazF</fullName>
    </recommendedName>
    <alternativeName>
        <fullName evidence="4">Toxin MazF</fullName>
    </alternativeName>
    <alternativeName>
        <fullName evidence="5">mRNA interferase MazF</fullName>
    </alternativeName>
</protein>
<evidence type="ECO:0000256" key="2">
    <source>
        <dbReference type="ARBA" id="ARBA00019638"/>
    </source>
</evidence>
<evidence type="ECO:0000256" key="4">
    <source>
        <dbReference type="ARBA" id="ARBA00031226"/>
    </source>
</evidence>
<dbReference type="AlphaFoldDB" id="A0A2K3YF48"/>
<evidence type="ECO:0000256" key="5">
    <source>
        <dbReference type="ARBA" id="ARBA00032054"/>
    </source>
</evidence>
<dbReference type="Proteomes" id="UP000242752">
    <property type="component" value="Unassembled WGS sequence"/>
</dbReference>
<name>A0A2K3YF48_9STAP</name>
<dbReference type="Gene3D" id="2.30.30.110">
    <property type="match status" value="1"/>
</dbReference>